<dbReference type="InterPro" id="IPR019734">
    <property type="entry name" value="TPR_rpt"/>
</dbReference>
<dbReference type="SUPFAM" id="SSF48452">
    <property type="entry name" value="TPR-like"/>
    <property type="match status" value="2"/>
</dbReference>
<dbReference type="AlphaFoldDB" id="A0AAP2DYC3"/>
<feature type="transmembrane region" description="Helical" evidence="2">
    <location>
        <begin position="970"/>
        <end position="991"/>
    </location>
</feature>
<dbReference type="SMART" id="SM00028">
    <property type="entry name" value="TPR"/>
    <property type="match status" value="6"/>
</dbReference>
<dbReference type="InterPro" id="IPR024983">
    <property type="entry name" value="CHAT_dom"/>
</dbReference>
<evidence type="ECO:0000256" key="2">
    <source>
        <dbReference type="SAM" id="Phobius"/>
    </source>
</evidence>
<reference evidence="5 6" key="1">
    <citation type="submission" date="2021-05" db="EMBL/GenBank/DDBJ databases">
        <title>A Polyphasic approach of four new species of the genus Ohtaekwangia: Ohtaekwangia histidinii sp. nov., Ohtaekwangia cretensis sp. nov., Ohtaekwangia indiensis sp. nov., Ohtaekwangia reichenbachii sp. nov. from diverse environment.</title>
        <authorList>
            <person name="Octaviana S."/>
        </authorList>
    </citation>
    <scope>NUCLEOTIDE SEQUENCE [LARGE SCALE GENOMIC DNA]</scope>
    <source>
        <strain evidence="5 6">PWU5</strain>
    </source>
</reference>
<gene>
    <name evidence="5" type="ORF">KK062_15465</name>
</gene>
<dbReference type="PANTHER" id="PTHR10098">
    <property type="entry name" value="RAPSYN-RELATED"/>
    <property type="match status" value="1"/>
</dbReference>
<dbReference type="EMBL" id="JAHESE010000015">
    <property type="protein sequence ID" value="MBT1709641.1"/>
    <property type="molecule type" value="Genomic_DNA"/>
</dbReference>
<comment type="caution">
    <text evidence="5">The sequence shown here is derived from an EMBL/GenBank/DDBJ whole genome shotgun (WGS) entry which is preliminary data.</text>
</comment>
<keyword evidence="2" id="KW-0812">Transmembrane</keyword>
<organism evidence="5 6">
    <name type="scientific">Dawidia cretensis</name>
    <dbReference type="NCBI Taxonomy" id="2782350"/>
    <lineage>
        <taxon>Bacteria</taxon>
        <taxon>Pseudomonadati</taxon>
        <taxon>Bacteroidota</taxon>
        <taxon>Cytophagia</taxon>
        <taxon>Cytophagales</taxon>
        <taxon>Chryseotaleaceae</taxon>
        <taxon>Dawidia</taxon>
    </lineage>
</organism>
<feature type="chain" id="PRO_5042924518" evidence="3">
    <location>
        <begin position="24"/>
        <end position="1015"/>
    </location>
</feature>
<sequence>MRSRNVFPAVIILSCLFSANANAVASQQEPIQHLLIRANQVYQRGAYDSALFLYQTVAQRGLLANAIQQHMAACTGIGNVFMKRRDYDHATLYLDSARSMAIHAGNGTKEGADAFYASGVLYDLMNHPENAIQFHREALSMRRELLGNDHVLVAESYNGLGEVYRYTLRDYASSEENFQHAIEILTRSATLDLKQLYRSYYNLATTNRIKNDFEKASGYAFQAIGALERMRPVDTPALIRCYGMLANIYNNQGAHDKSIVYYRKAIGLRRANGTLYTTEMANDYRNLSIAYTDSKRISPALICIDSARHILMTRNVHDSVEIANVLTIRGKALHAAGRYGQALQQFSQALAMLEDYADANPLDMTNVCRHISEVLEEEGKYKEGLLYLQRGICIAVDEEMQASDDMRNPSFERLKNIPQCYRELSQKGDLLMKLAAQHGQPYTYWRLALDCFKLADRLMDLHWEAQDRESSRLRFVGVNYTIYENALACAYHLYGRTGDARYIGEAFTLIDKSKGRILRVRLEEVGRQLQRQIPDSMMQQERTIRHAITTLQQRLSTQHGLSDSLERVINTSLVTEEEKLRLWQERIGAKYPGAVVVDQPSGHLELSLLKSKLSDNAVFVEYFTGKAYIYAVVVFAGKEHLLRLPIGTIEEDVRTLGELFAAGIREKLLQDDYAVYTHLASQLGETLLAPVFRACNLKTNKALPPVFIVPDGILNLLPFQALLLTPPSQEGVVDYRQLDYLVRHTSVAYSYDAASLFANPEERSQRLNLLAYGWSDGTEQIAGSLPGAHQELKAISDIMRGTFMEGKTAGKRSFLEHAPDYAILHLALHGKADAQDIYNCYLQFQDDKLFAHELYNLRLQADLTVLSACETGYGKSFQAEGVYSVARGFFHAGARNVVMSLWRIDDGTTASLMQKFYAGLGQETIGTALALAQREYLQEADQYTAHPAYWAGMVSWGNTHRITPGEDDPFLYSVVSGMIFLVITGTLLLTWKKVRSRVSIPGLSAPAVKYLKENV</sequence>
<evidence type="ECO:0000256" key="1">
    <source>
        <dbReference type="PROSITE-ProRule" id="PRU00339"/>
    </source>
</evidence>
<dbReference type="Pfam" id="PF13424">
    <property type="entry name" value="TPR_12"/>
    <property type="match status" value="1"/>
</dbReference>
<proteinExistence type="predicted"/>
<feature type="repeat" description="TPR" evidence="1">
    <location>
        <begin position="323"/>
        <end position="356"/>
    </location>
</feature>
<evidence type="ECO:0000313" key="5">
    <source>
        <dbReference type="EMBL" id="MBT1709641.1"/>
    </source>
</evidence>
<dbReference type="Proteomes" id="UP001319080">
    <property type="component" value="Unassembled WGS sequence"/>
</dbReference>
<dbReference type="Pfam" id="PF12770">
    <property type="entry name" value="CHAT"/>
    <property type="match status" value="1"/>
</dbReference>
<name>A0AAP2DYC3_9BACT</name>
<dbReference type="Gene3D" id="1.25.40.10">
    <property type="entry name" value="Tetratricopeptide repeat domain"/>
    <property type="match status" value="2"/>
</dbReference>
<dbReference type="Pfam" id="PF13181">
    <property type="entry name" value="TPR_8"/>
    <property type="match status" value="1"/>
</dbReference>
<keyword evidence="3" id="KW-0732">Signal</keyword>
<accession>A0AAP2DYC3</accession>
<dbReference type="PROSITE" id="PS50005">
    <property type="entry name" value="TPR"/>
    <property type="match status" value="1"/>
</dbReference>
<feature type="domain" description="CHAT" evidence="4">
    <location>
        <begin position="679"/>
        <end position="958"/>
    </location>
</feature>
<evidence type="ECO:0000313" key="6">
    <source>
        <dbReference type="Proteomes" id="UP001319080"/>
    </source>
</evidence>
<evidence type="ECO:0000259" key="4">
    <source>
        <dbReference type="Pfam" id="PF12770"/>
    </source>
</evidence>
<keyword evidence="6" id="KW-1185">Reference proteome</keyword>
<keyword evidence="2" id="KW-1133">Transmembrane helix</keyword>
<protein>
    <submittedName>
        <fullName evidence="5">CHAT domain-containing protein</fullName>
    </submittedName>
</protein>
<evidence type="ECO:0000256" key="3">
    <source>
        <dbReference type="SAM" id="SignalP"/>
    </source>
</evidence>
<keyword evidence="1" id="KW-0802">TPR repeat</keyword>
<dbReference type="RefSeq" id="WP_254085220.1">
    <property type="nucleotide sequence ID" value="NZ_JAHESE010000015.1"/>
</dbReference>
<dbReference type="PROSITE" id="PS51257">
    <property type="entry name" value="PROKAR_LIPOPROTEIN"/>
    <property type="match status" value="1"/>
</dbReference>
<dbReference type="InterPro" id="IPR011990">
    <property type="entry name" value="TPR-like_helical_dom_sf"/>
</dbReference>
<keyword evidence="2" id="KW-0472">Membrane</keyword>
<feature type="signal peptide" evidence="3">
    <location>
        <begin position="1"/>
        <end position="23"/>
    </location>
</feature>